<feature type="compositionally biased region" description="Low complexity" evidence="1">
    <location>
        <begin position="394"/>
        <end position="404"/>
    </location>
</feature>
<reference evidence="3 4" key="1">
    <citation type="submission" date="2016-06" db="EMBL/GenBank/DDBJ databases">
        <title>Evolution of pathogenesis and genome organization in the Tremellales.</title>
        <authorList>
            <person name="Cuomo C."/>
            <person name="Litvintseva A."/>
            <person name="Heitman J."/>
            <person name="Chen Y."/>
            <person name="Sun S."/>
            <person name="Springer D."/>
            <person name="Dromer F."/>
            <person name="Young S."/>
            <person name="Zeng Q."/>
            <person name="Chapman S."/>
            <person name="Gujja S."/>
            <person name="Saif S."/>
            <person name="Birren B."/>
        </authorList>
    </citation>
    <scope>NUCLEOTIDE SEQUENCE [LARGE SCALE GENOMIC DNA]</scope>
    <source>
        <strain evidence="3 4">ATCC 28783</strain>
    </source>
</reference>
<dbReference type="EMBL" id="SDIL01000021">
    <property type="protein sequence ID" value="RXK40246.1"/>
    <property type="molecule type" value="Genomic_DNA"/>
</dbReference>
<dbReference type="Gene3D" id="2.130.10.10">
    <property type="entry name" value="YVTN repeat-like/Quinoprotein amine dehydrogenase"/>
    <property type="match status" value="1"/>
</dbReference>
<dbReference type="InParanoid" id="A0A4Q1BQN1"/>
<feature type="compositionally biased region" description="Polar residues" evidence="1">
    <location>
        <begin position="363"/>
        <end position="372"/>
    </location>
</feature>
<organism evidence="3 4">
    <name type="scientific">Tremella mesenterica</name>
    <name type="common">Jelly fungus</name>
    <dbReference type="NCBI Taxonomy" id="5217"/>
    <lineage>
        <taxon>Eukaryota</taxon>
        <taxon>Fungi</taxon>
        <taxon>Dikarya</taxon>
        <taxon>Basidiomycota</taxon>
        <taxon>Agaricomycotina</taxon>
        <taxon>Tremellomycetes</taxon>
        <taxon>Tremellales</taxon>
        <taxon>Tremellaceae</taxon>
        <taxon>Tremella</taxon>
    </lineage>
</organism>
<dbReference type="STRING" id="5217.A0A4Q1BQN1"/>
<dbReference type="Pfam" id="PF22669">
    <property type="entry name" value="Exo_endo_phos2"/>
    <property type="match status" value="1"/>
</dbReference>
<evidence type="ECO:0000313" key="3">
    <source>
        <dbReference type="EMBL" id="RXK40246.1"/>
    </source>
</evidence>
<dbReference type="SUPFAM" id="SSF50978">
    <property type="entry name" value="WD40 repeat-like"/>
    <property type="match status" value="1"/>
</dbReference>
<feature type="compositionally biased region" description="Polar residues" evidence="1">
    <location>
        <begin position="339"/>
        <end position="348"/>
    </location>
</feature>
<dbReference type="FunCoup" id="A0A4Q1BQN1">
    <property type="interactions" value="37"/>
</dbReference>
<dbReference type="PANTHER" id="PTHR11200:SF240">
    <property type="entry name" value="INOSITOL POLYPHOSPHATE 5-PHOSPHATASE C9G1.10C-RELATED"/>
    <property type="match status" value="1"/>
</dbReference>
<protein>
    <recommendedName>
        <fullName evidence="2">Inositol polyphosphate-related phosphatase domain-containing protein</fullName>
    </recommendedName>
</protein>
<feature type="region of interest" description="Disordered" evidence="1">
    <location>
        <begin position="160"/>
        <end position="445"/>
    </location>
</feature>
<keyword evidence="4" id="KW-1185">Reference proteome</keyword>
<dbReference type="SUPFAM" id="SSF56219">
    <property type="entry name" value="DNase I-like"/>
    <property type="match status" value="1"/>
</dbReference>
<gene>
    <name evidence="3" type="ORF">M231_02520</name>
</gene>
<proteinExistence type="predicted"/>
<feature type="compositionally biased region" description="Pro residues" evidence="1">
    <location>
        <begin position="377"/>
        <end position="389"/>
    </location>
</feature>
<evidence type="ECO:0000256" key="1">
    <source>
        <dbReference type="SAM" id="MobiDB-lite"/>
    </source>
</evidence>
<accession>A0A4Q1BQN1</accession>
<dbReference type="InterPro" id="IPR036691">
    <property type="entry name" value="Endo/exonu/phosph_ase_sf"/>
</dbReference>
<dbReference type="GO" id="GO:0046856">
    <property type="term" value="P:phosphatidylinositol dephosphorylation"/>
    <property type="evidence" value="ECO:0007669"/>
    <property type="project" value="InterPro"/>
</dbReference>
<dbReference type="InterPro" id="IPR036322">
    <property type="entry name" value="WD40_repeat_dom_sf"/>
</dbReference>
<dbReference type="SMART" id="SM00128">
    <property type="entry name" value="IPPc"/>
    <property type="match status" value="1"/>
</dbReference>
<evidence type="ECO:0000313" key="4">
    <source>
        <dbReference type="Proteomes" id="UP000289152"/>
    </source>
</evidence>
<name>A0A4Q1BQN1_TREME</name>
<dbReference type="Gene3D" id="3.60.10.10">
    <property type="entry name" value="Endonuclease/exonuclease/phosphatase"/>
    <property type="match status" value="1"/>
</dbReference>
<feature type="compositionally biased region" description="Pro residues" evidence="1">
    <location>
        <begin position="349"/>
        <end position="358"/>
    </location>
</feature>
<sequence length="1218" mass="133496">MSGHTPSLRSRSSSVTSNIANQQDDETPVSFKSLQSRFEELATKVEQHIHHPHSTGPSRLGAGSPLPISRPVTPQIIHPPHSTHREPPPIPVKSIIHSASSSTSELVPNVQPTSIRVRDLADKFGGPATTHVFTPQAPPSTTPIAVGPSSVIPSEDITRNVTTGISSNGGSTSGARILPRIPPTPTVISEETSAVSSPQAPKTPTPRPMPLPSDESLLSVKPAKGPPPPPPLSRSASPVPPQPNRSLKPTHRISPSASPIPSSRPSEHDSTTSVPPSASPRPPQLPVRRPTLPPAVEQVMTSLPPPLPPADSKPHSKATMRTSVSSDSISKPPLPQRSRGLSLSKNYSPPQPTLPPRLPQRHATVSSGSQTAMPQFPHHPFPSSVPPSPRRMQRSSSQSVGSFQPLPPPTRTAIANGLVSPPRRKIPSSTSGDFSSSDDDDDDGIELVQGFASSAKKLLEDYPDSTHANRRPPSFVPDIRLQPPHSIYSFATFGRHVCTAAHQVRVFDTEMGNTPIFTMELKDTGLDFRVKEPRVTALCFRPAAILADEGRYLWCGTKDGHLWELDIRQGLVTDTRPAMHSSAVVNIFRYKQYLLSLEEAGKLHVFEVIQTSLSTPSTQSNIPDLSLSSLSTDKVTDSPRLIRTVRITEKFTFAKMIGKQLWTASAPAVRSTTSANSKGPTIRVYEPCAPGAMPVGKTVIASEWTGAVTSATVLPLRPEEVYLGHEGGFVSVWSTEDLTCLQVLKISVSDILSLEGVGERLWAGNRKGQIHAWDVKEQPWQTTNLWIAHPELSIHELRVDPWSIEHTGRFICWSCSRESVRAWDGLLAVEWIDSQMITRQPDYCTFRDIRLLVCSWNIDSAKPTDLAGSEANALFLEECLGSVESPDIVVFGFQEVIPLTDRKLTAKTILFGGKKDPTGGGERITLAYRQWLDKLQLAVKMSASPDVSYVKVHSENLVGLFTCVFVKSSNKDALRALDICTVKRGIGGIYGNKGAIIARLIIDDTSLCFINVHLAAGQSQRAARNADIAAIMEDRAILPASDELAFVGGGDGTGIMDHEMVILNGDMNYRIDQRRENVISSIHVGDFNYLLSHDQLRKEMRTNHSFRLRTFEEPPIRFAPTYKYDPNSDSYDTSEKRRVPAWCDRILHSKSTRIRNVSYRRYETTISDHRPISAGYVLTVKKVDVGKMKEVRREVGEDWVKKEVELLGKMSEALMGLV</sequence>
<feature type="compositionally biased region" description="Low complexity" evidence="1">
    <location>
        <begin position="252"/>
        <end position="264"/>
    </location>
</feature>
<feature type="compositionally biased region" description="Polar residues" evidence="1">
    <location>
        <begin position="186"/>
        <end position="197"/>
    </location>
</feature>
<feature type="compositionally biased region" description="Pro residues" evidence="1">
    <location>
        <begin position="224"/>
        <end position="243"/>
    </location>
</feature>
<dbReference type="PANTHER" id="PTHR11200">
    <property type="entry name" value="INOSITOL 5-PHOSPHATASE"/>
    <property type="match status" value="1"/>
</dbReference>
<feature type="compositionally biased region" description="Basic and acidic residues" evidence="1">
    <location>
        <begin position="37"/>
        <end position="49"/>
    </location>
</feature>
<feature type="compositionally biased region" description="Pro residues" evidence="1">
    <location>
        <begin position="201"/>
        <end position="211"/>
    </location>
</feature>
<dbReference type="OrthoDB" id="2248459at2759"/>
<dbReference type="InterPro" id="IPR000300">
    <property type="entry name" value="IPPc"/>
</dbReference>
<feature type="compositionally biased region" description="Low complexity" evidence="1">
    <location>
        <begin position="162"/>
        <end position="174"/>
    </location>
</feature>
<feature type="compositionally biased region" description="Polar residues" evidence="1">
    <location>
        <begin position="319"/>
        <end position="329"/>
    </location>
</feature>
<comment type="caution">
    <text evidence="3">The sequence shown here is derived from an EMBL/GenBank/DDBJ whole genome shotgun (WGS) entry which is preliminary data.</text>
</comment>
<dbReference type="AlphaFoldDB" id="A0A4Q1BQN1"/>
<feature type="region of interest" description="Disordered" evidence="1">
    <location>
        <begin position="1"/>
        <end position="94"/>
    </location>
</feature>
<evidence type="ECO:0000259" key="2">
    <source>
        <dbReference type="SMART" id="SM00128"/>
    </source>
</evidence>
<feature type="compositionally biased region" description="Low complexity" evidence="1">
    <location>
        <begin position="1"/>
        <end position="17"/>
    </location>
</feature>
<dbReference type="Proteomes" id="UP000289152">
    <property type="component" value="Unassembled WGS sequence"/>
</dbReference>
<dbReference type="VEuPathDB" id="FungiDB:TREMEDRAFT_57570"/>
<dbReference type="VEuPathDB" id="FungiDB:TREMEDRAFT_45320"/>
<dbReference type="InterPro" id="IPR046985">
    <property type="entry name" value="IP5"/>
</dbReference>
<feature type="domain" description="Inositol polyphosphate-related phosphatase" evidence="2">
    <location>
        <begin position="847"/>
        <end position="1184"/>
    </location>
</feature>
<dbReference type="InterPro" id="IPR015943">
    <property type="entry name" value="WD40/YVTN_repeat-like_dom_sf"/>
</dbReference>
<dbReference type="GO" id="GO:0004439">
    <property type="term" value="F:phosphatidylinositol-4,5-bisphosphate 5-phosphatase activity"/>
    <property type="evidence" value="ECO:0007669"/>
    <property type="project" value="TreeGrafter"/>
</dbReference>
<feature type="compositionally biased region" description="Acidic residues" evidence="1">
    <location>
        <begin position="436"/>
        <end position="445"/>
    </location>
</feature>